<keyword evidence="3" id="KW-0004">4Fe-4S</keyword>
<dbReference type="EMBL" id="CAXKWB010004493">
    <property type="protein sequence ID" value="CAL4073834.1"/>
    <property type="molecule type" value="Genomic_DNA"/>
</dbReference>
<dbReference type="InterPro" id="IPR033756">
    <property type="entry name" value="YlxH/NBP35"/>
</dbReference>
<comment type="subcellular location">
    <subcellularLocation>
        <location evidence="2">Mitochondrion</location>
    </subcellularLocation>
</comment>
<evidence type="ECO:0000256" key="2">
    <source>
        <dbReference type="ARBA" id="ARBA00004173"/>
    </source>
</evidence>
<dbReference type="GO" id="GO:0032981">
    <property type="term" value="P:mitochondrial respiratory chain complex I assembly"/>
    <property type="evidence" value="ECO:0007669"/>
    <property type="project" value="TreeGrafter"/>
</dbReference>
<evidence type="ECO:0000256" key="1">
    <source>
        <dbReference type="ARBA" id="ARBA00001966"/>
    </source>
</evidence>
<dbReference type="PANTHER" id="PTHR42961:SF2">
    <property type="entry name" value="IRON-SULFUR PROTEIN NUBPL"/>
    <property type="match status" value="1"/>
</dbReference>
<dbReference type="AlphaFoldDB" id="A0AAV2Q6X2"/>
<gene>
    <name evidence="15" type="ORF">MNOR_LOCUS9321</name>
</gene>
<dbReference type="InterPro" id="IPR010487">
    <property type="entry name" value="NGRN/Rrg9"/>
</dbReference>
<evidence type="ECO:0000256" key="7">
    <source>
        <dbReference type="ARBA" id="ARBA00022946"/>
    </source>
</evidence>
<dbReference type="GO" id="GO:0016226">
    <property type="term" value="P:iron-sulfur cluster assembly"/>
    <property type="evidence" value="ECO:0007669"/>
    <property type="project" value="InterPro"/>
</dbReference>
<organism evidence="15 16">
    <name type="scientific">Meganyctiphanes norvegica</name>
    <name type="common">Northern krill</name>
    <name type="synonym">Thysanopoda norvegica</name>
    <dbReference type="NCBI Taxonomy" id="48144"/>
    <lineage>
        <taxon>Eukaryota</taxon>
        <taxon>Metazoa</taxon>
        <taxon>Ecdysozoa</taxon>
        <taxon>Arthropoda</taxon>
        <taxon>Crustacea</taxon>
        <taxon>Multicrustacea</taxon>
        <taxon>Malacostraca</taxon>
        <taxon>Eumalacostraca</taxon>
        <taxon>Eucarida</taxon>
        <taxon>Euphausiacea</taxon>
        <taxon>Euphausiidae</taxon>
        <taxon>Meganyctiphanes</taxon>
    </lineage>
</organism>
<evidence type="ECO:0000256" key="12">
    <source>
        <dbReference type="ARBA" id="ARBA00056637"/>
    </source>
</evidence>
<evidence type="ECO:0000256" key="5">
    <source>
        <dbReference type="ARBA" id="ARBA00022741"/>
    </source>
</evidence>
<keyword evidence="7" id="KW-0809">Transit peptide</keyword>
<evidence type="ECO:0000313" key="16">
    <source>
        <dbReference type="Proteomes" id="UP001497623"/>
    </source>
</evidence>
<keyword evidence="16" id="KW-1185">Reference proteome</keyword>
<dbReference type="CDD" id="cd02037">
    <property type="entry name" value="Mrp_NBP35"/>
    <property type="match status" value="1"/>
</dbReference>
<dbReference type="Proteomes" id="UP001497623">
    <property type="component" value="Unassembled WGS sequence"/>
</dbReference>
<dbReference type="PANTHER" id="PTHR42961">
    <property type="entry name" value="IRON-SULFUR PROTEIN NUBPL"/>
    <property type="match status" value="1"/>
</dbReference>
<evidence type="ECO:0000256" key="14">
    <source>
        <dbReference type="ARBA" id="ARBA00081370"/>
    </source>
</evidence>
<sequence length="572" mass="63446">LFHRGQGPKVEKFKFAFNRNYRMRLTGALFSYGGKLIPTFSSSLSRQISTSSKILAPRGINNAFRTLNLEPEDEDLRKISTGEFDALKEISLENFGDLGDMSERDILKYGELVRRKTIEHKYFKEKGPSEPNLLTWAMKQQLYYLNATDPDYWTPQTLALSFPISPEGAKKLLKNKRALKSEVEISKHDQTVVSRWKKLTNGKLGSSKLLEHAIASRCSSRINSGNPLRTNTESYTSAEDLNRTTLDSNLNSTLNINDRTTLSMQHFYEKNIQLTNFQQIRQYSSHTDPFGIRSKNASPTEHQKKIMARGLPKKTKIQGVENVIAVASGKGGVGKSTTAVNLALALSEVDNCAVGILDMDVFGPSIPRMMNLMDSPQLDEKDNMIPLTNYGIECMSMGFLVSEGSAMVWRGPMVMSAVQRLLLKTSWGNLRYLILDLPPGTGDTQLSLSQLIEVTGAVIVSTPQDIALLDARRGAQMFSKVGTPVLGLVQNMSVFCCPKCGHKEHIFGQDGVKNMADELGVDVLGDVPLDLRIRVGADAGQPMVVSHPETSQSQSYFNIAKEIVKKIKDLTS</sequence>
<accession>A0AAV2Q6X2</accession>
<dbReference type="InterPro" id="IPR027417">
    <property type="entry name" value="P-loop_NTPase"/>
</dbReference>
<keyword evidence="6" id="KW-0067">ATP-binding</keyword>
<proteinExistence type="inferred from homology"/>
<dbReference type="Pfam" id="PF06413">
    <property type="entry name" value="Neugrin"/>
    <property type="match status" value="1"/>
</dbReference>
<name>A0AAV2Q6X2_MEGNR</name>
<dbReference type="HAMAP" id="MF_02040">
    <property type="entry name" value="Mrp_NBP35"/>
    <property type="match status" value="1"/>
</dbReference>
<dbReference type="SUPFAM" id="SSF52540">
    <property type="entry name" value="P-loop containing nucleoside triphosphate hydrolases"/>
    <property type="match status" value="1"/>
</dbReference>
<keyword evidence="8" id="KW-0408">Iron</keyword>
<keyword evidence="5" id="KW-0547">Nucleotide-binding</keyword>
<feature type="non-terminal residue" evidence="15">
    <location>
        <position position="1"/>
    </location>
</feature>
<dbReference type="Gene3D" id="3.40.50.300">
    <property type="entry name" value="P-loop containing nucleotide triphosphate hydrolases"/>
    <property type="match status" value="1"/>
</dbReference>
<comment type="caution">
    <text evidence="15">The sequence shown here is derived from an EMBL/GenBank/DDBJ whole genome shotgun (WGS) entry which is preliminary data.</text>
</comment>
<dbReference type="InterPro" id="IPR019591">
    <property type="entry name" value="Mrp/NBP35_ATP-bd"/>
</dbReference>
<dbReference type="GO" id="GO:0046872">
    <property type="term" value="F:metal ion binding"/>
    <property type="evidence" value="ECO:0007669"/>
    <property type="project" value="UniProtKB-KW"/>
</dbReference>
<dbReference type="GO" id="GO:0051539">
    <property type="term" value="F:4 iron, 4 sulfur cluster binding"/>
    <property type="evidence" value="ECO:0007669"/>
    <property type="project" value="UniProtKB-KW"/>
</dbReference>
<comment type="cofactor">
    <cofactor evidence="1">
        <name>[4Fe-4S] cluster</name>
        <dbReference type="ChEBI" id="CHEBI:49883"/>
    </cofactor>
</comment>
<dbReference type="Pfam" id="PF10609">
    <property type="entry name" value="ParA"/>
    <property type="match status" value="1"/>
</dbReference>
<keyword evidence="9" id="KW-0411">Iron-sulfur</keyword>
<keyword evidence="4" id="KW-0479">Metal-binding</keyword>
<protein>
    <recommendedName>
        <fullName evidence="13">Iron-sulfur cluster transfer protein NUBPL</fullName>
    </recommendedName>
    <alternativeName>
        <fullName evidence="14">Nucleotide-binding protein-like</fullName>
    </alternativeName>
</protein>
<evidence type="ECO:0000256" key="4">
    <source>
        <dbReference type="ARBA" id="ARBA00022723"/>
    </source>
</evidence>
<dbReference type="GO" id="GO:0005759">
    <property type="term" value="C:mitochondrial matrix"/>
    <property type="evidence" value="ECO:0007669"/>
    <property type="project" value="UniProtKB-ARBA"/>
</dbReference>
<reference evidence="15 16" key="1">
    <citation type="submission" date="2024-05" db="EMBL/GenBank/DDBJ databases">
        <authorList>
            <person name="Wallberg A."/>
        </authorList>
    </citation>
    <scope>NUCLEOTIDE SEQUENCE [LARGE SCALE GENOMIC DNA]</scope>
</reference>
<dbReference type="InterPro" id="IPR044304">
    <property type="entry name" value="NUBPL-like"/>
</dbReference>
<comment type="function">
    <text evidence="12">Iron-sulfur cluster transfer protein involved in the assembly of the mitochondrial membrane respiratory chain NADH dehydrogenase (Complex I). May deliver one or more Fe-S clusters to complex I subunits.</text>
</comment>
<comment type="similarity">
    <text evidence="11">Belongs to the Mrp/NBP35 ATP-binding proteins family.</text>
</comment>
<evidence type="ECO:0000256" key="6">
    <source>
        <dbReference type="ARBA" id="ARBA00022840"/>
    </source>
</evidence>
<evidence type="ECO:0000256" key="8">
    <source>
        <dbReference type="ARBA" id="ARBA00023004"/>
    </source>
</evidence>
<evidence type="ECO:0000256" key="11">
    <source>
        <dbReference type="ARBA" id="ARBA00024036"/>
    </source>
</evidence>
<dbReference type="FunFam" id="3.40.50.300:FF:000709">
    <property type="entry name" value="Iron-sulfur protein NUBPL isoform X1"/>
    <property type="match status" value="1"/>
</dbReference>
<evidence type="ECO:0000256" key="13">
    <source>
        <dbReference type="ARBA" id="ARBA00069083"/>
    </source>
</evidence>
<dbReference type="GO" id="GO:0005524">
    <property type="term" value="F:ATP binding"/>
    <property type="evidence" value="ECO:0007669"/>
    <property type="project" value="UniProtKB-KW"/>
</dbReference>
<evidence type="ECO:0000256" key="3">
    <source>
        <dbReference type="ARBA" id="ARBA00022485"/>
    </source>
</evidence>
<dbReference type="GO" id="GO:0140663">
    <property type="term" value="F:ATP-dependent FeS chaperone activity"/>
    <property type="evidence" value="ECO:0007669"/>
    <property type="project" value="InterPro"/>
</dbReference>
<keyword evidence="10" id="KW-0496">Mitochondrion</keyword>
<evidence type="ECO:0000256" key="9">
    <source>
        <dbReference type="ARBA" id="ARBA00023014"/>
    </source>
</evidence>
<evidence type="ECO:0000313" key="15">
    <source>
        <dbReference type="EMBL" id="CAL4073834.1"/>
    </source>
</evidence>
<evidence type="ECO:0000256" key="10">
    <source>
        <dbReference type="ARBA" id="ARBA00023128"/>
    </source>
</evidence>